<dbReference type="PANTHER" id="PTHR38681:SF1">
    <property type="entry name" value="RETROVIRUS-RELATED POL POLYPROTEIN FROM TRANSPOSON 412-LIKE PROTEIN"/>
    <property type="match status" value="1"/>
</dbReference>
<protein>
    <submittedName>
        <fullName evidence="2">Uncharacterized protein</fullName>
    </submittedName>
</protein>
<evidence type="ECO:0000313" key="2">
    <source>
        <dbReference type="EMBL" id="KAF8783481.1"/>
    </source>
</evidence>
<feature type="compositionally biased region" description="Basic and acidic residues" evidence="1">
    <location>
        <begin position="186"/>
        <end position="198"/>
    </location>
</feature>
<dbReference type="PANTHER" id="PTHR38681">
    <property type="entry name" value="RETROVIRUS-RELATED POL POLYPROTEIN FROM TRANSPOSON 412-LIKE PROTEIN-RELATED"/>
    <property type="match status" value="1"/>
</dbReference>
<proteinExistence type="predicted"/>
<comment type="caution">
    <text evidence="2">The sequence shown here is derived from an EMBL/GenBank/DDBJ whole genome shotgun (WGS) entry which is preliminary data.</text>
</comment>
<feature type="compositionally biased region" description="Polar residues" evidence="1">
    <location>
        <begin position="162"/>
        <end position="176"/>
    </location>
</feature>
<evidence type="ECO:0000313" key="3">
    <source>
        <dbReference type="Proteomes" id="UP000807504"/>
    </source>
</evidence>
<sequence length="288" mass="33109">MGRRALTEPLGLLAWADDSTTLLSILLYPTSSMKSRFLLASSTPRSGFVFCQQDTKPNKYALMELMRPKETQQKSHPKIFVHKDLESTFRVFLRIDRVRKPLEPPYDVPYFVISRTPKYFTLRIKNKEVNVTIDRLKPAYLLPQENPEEQLATPTCVKITPASQPAKIQTKETVSQPDLKPALRQSRTDDRQVNRGEEEHQIIQGTLTRITCEYISPASPVSPEIFSLTHLRCLRPAAERKEIAVSTQRLSGSSQFSDAHFRRMLRSGRWPLGHFRTPFFVLSGRRLE</sequence>
<reference evidence="2" key="2">
    <citation type="submission" date="2020-06" db="EMBL/GenBank/DDBJ databases">
        <authorList>
            <person name="Sheffer M."/>
        </authorList>
    </citation>
    <scope>NUCLEOTIDE SEQUENCE</scope>
</reference>
<dbReference type="EMBL" id="JABXBU010001863">
    <property type="protein sequence ID" value="KAF8783481.1"/>
    <property type="molecule type" value="Genomic_DNA"/>
</dbReference>
<evidence type="ECO:0000256" key="1">
    <source>
        <dbReference type="SAM" id="MobiDB-lite"/>
    </source>
</evidence>
<dbReference type="AlphaFoldDB" id="A0A8T0F0H0"/>
<reference evidence="2" key="1">
    <citation type="journal article" date="2020" name="bioRxiv">
        <title>Chromosome-level reference genome of the European wasp spider Argiope bruennichi: a resource for studies on range expansion and evolutionary adaptation.</title>
        <authorList>
            <person name="Sheffer M.M."/>
            <person name="Hoppe A."/>
            <person name="Krehenwinkel H."/>
            <person name="Uhl G."/>
            <person name="Kuss A.W."/>
            <person name="Jensen L."/>
            <person name="Jensen C."/>
            <person name="Gillespie R.G."/>
            <person name="Hoff K.J."/>
            <person name="Prost S."/>
        </authorList>
    </citation>
    <scope>NUCLEOTIDE SEQUENCE</scope>
</reference>
<feature type="region of interest" description="Disordered" evidence="1">
    <location>
        <begin position="162"/>
        <end position="198"/>
    </location>
</feature>
<organism evidence="2 3">
    <name type="scientific">Argiope bruennichi</name>
    <name type="common">Wasp spider</name>
    <name type="synonym">Aranea bruennichi</name>
    <dbReference type="NCBI Taxonomy" id="94029"/>
    <lineage>
        <taxon>Eukaryota</taxon>
        <taxon>Metazoa</taxon>
        <taxon>Ecdysozoa</taxon>
        <taxon>Arthropoda</taxon>
        <taxon>Chelicerata</taxon>
        <taxon>Arachnida</taxon>
        <taxon>Araneae</taxon>
        <taxon>Araneomorphae</taxon>
        <taxon>Entelegynae</taxon>
        <taxon>Araneoidea</taxon>
        <taxon>Araneidae</taxon>
        <taxon>Argiope</taxon>
    </lineage>
</organism>
<name>A0A8T0F0H0_ARGBR</name>
<accession>A0A8T0F0H0</accession>
<gene>
    <name evidence="2" type="ORF">HNY73_013638</name>
</gene>
<keyword evidence="3" id="KW-1185">Reference proteome</keyword>
<dbReference type="Proteomes" id="UP000807504">
    <property type="component" value="Unassembled WGS sequence"/>
</dbReference>